<comment type="catalytic activity">
    <reaction evidence="8">
        <text>ATP + H2O = ADP + phosphate + H(+)</text>
        <dbReference type="Rhea" id="RHEA:13065"/>
        <dbReference type="ChEBI" id="CHEBI:15377"/>
        <dbReference type="ChEBI" id="CHEBI:15378"/>
        <dbReference type="ChEBI" id="CHEBI:30616"/>
        <dbReference type="ChEBI" id="CHEBI:43474"/>
        <dbReference type="ChEBI" id="CHEBI:456216"/>
        <dbReference type="EC" id="3.6.4.13"/>
    </reaction>
</comment>
<dbReference type="PROSITE" id="PS51194">
    <property type="entry name" value="HELICASE_CTER"/>
    <property type="match status" value="1"/>
</dbReference>
<evidence type="ECO:0000256" key="10">
    <source>
        <dbReference type="SAM" id="MobiDB-lite"/>
    </source>
</evidence>
<evidence type="ECO:0000313" key="14">
    <source>
        <dbReference type="EMBL" id="LAB67139.1"/>
    </source>
</evidence>
<evidence type="ECO:0000259" key="12">
    <source>
        <dbReference type="PROSITE" id="PS51194"/>
    </source>
</evidence>
<dbReference type="SMART" id="SM00487">
    <property type="entry name" value="DEXDc"/>
    <property type="match status" value="1"/>
</dbReference>
<dbReference type="GO" id="GO:0016787">
    <property type="term" value="F:hydrolase activity"/>
    <property type="evidence" value="ECO:0007669"/>
    <property type="project" value="UniProtKB-KW"/>
</dbReference>
<dbReference type="InterPro" id="IPR011545">
    <property type="entry name" value="DEAD/DEAH_box_helicase_dom"/>
</dbReference>
<dbReference type="InterPro" id="IPR014001">
    <property type="entry name" value="Helicase_ATP-bd"/>
</dbReference>
<dbReference type="AlphaFoldDB" id="A0A2P2HZF4"/>
<evidence type="ECO:0000259" key="11">
    <source>
        <dbReference type="PROSITE" id="PS51192"/>
    </source>
</evidence>
<feature type="region of interest" description="Disordered" evidence="10">
    <location>
        <begin position="50"/>
        <end position="103"/>
    </location>
</feature>
<dbReference type="GO" id="GO:0005829">
    <property type="term" value="C:cytosol"/>
    <property type="evidence" value="ECO:0007669"/>
    <property type="project" value="TreeGrafter"/>
</dbReference>
<dbReference type="InterPro" id="IPR050079">
    <property type="entry name" value="DEAD_box_RNA_helicase"/>
</dbReference>
<feature type="compositionally biased region" description="Basic and acidic residues" evidence="10">
    <location>
        <begin position="84"/>
        <end position="101"/>
    </location>
</feature>
<dbReference type="PROSITE" id="PS51195">
    <property type="entry name" value="Q_MOTIF"/>
    <property type="match status" value="1"/>
</dbReference>
<dbReference type="InterPro" id="IPR001650">
    <property type="entry name" value="Helicase_C-like"/>
</dbReference>
<feature type="domain" description="Helicase C-terminal" evidence="12">
    <location>
        <begin position="335"/>
        <end position="522"/>
    </location>
</feature>
<dbReference type="GO" id="GO:0005524">
    <property type="term" value="F:ATP binding"/>
    <property type="evidence" value="ECO:0007669"/>
    <property type="project" value="UniProtKB-KW"/>
</dbReference>
<name>A0A2P2HZF4_9CRUS</name>
<evidence type="ECO:0000256" key="4">
    <source>
        <dbReference type="ARBA" id="ARBA00022806"/>
    </source>
</evidence>
<protein>
    <recommendedName>
        <fullName evidence="1">RNA helicase</fullName>
        <ecNumber evidence="1">3.6.4.13</ecNumber>
    </recommendedName>
</protein>
<keyword evidence="5" id="KW-0067">ATP-binding</keyword>
<reference evidence="14" key="1">
    <citation type="journal article" date="2018" name="Biosci. Biotechnol. Biochem.">
        <title>Polysaccharide hydrolase of the hadal zone amphipods Hirondellea gigas.</title>
        <authorList>
            <person name="Kobayashi H."/>
            <person name="Nagahama T."/>
            <person name="Arai W."/>
            <person name="Sasagawa Y."/>
            <person name="Umeda M."/>
            <person name="Hayashi T."/>
            <person name="Nikaido I."/>
            <person name="Watanabe H."/>
            <person name="Oguri K."/>
            <person name="Kitazato H."/>
            <person name="Fujioka K."/>
            <person name="Kido Y."/>
            <person name="Takami H."/>
        </authorList>
    </citation>
    <scope>NUCLEOTIDE SEQUENCE</scope>
    <source>
        <tissue evidence="14">Whole body</tissue>
    </source>
</reference>
<keyword evidence="3" id="KW-0378">Hydrolase</keyword>
<evidence type="ECO:0000259" key="13">
    <source>
        <dbReference type="PROSITE" id="PS51195"/>
    </source>
</evidence>
<dbReference type="GO" id="GO:0003724">
    <property type="term" value="F:RNA helicase activity"/>
    <property type="evidence" value="ECO:0007669"/>
    <property type="project" value="UniProtKB-EC"/>
</dbReference>
<dbReference type="PANTHER" id="PTHR47959:SF21">
    <property type="entry name" value="DEAD-BOX HELICASE 56"/>
    <property type="match status" value="1"/>
</dbReference>
<feature type="domain" description="Helicase ATP-binding" evidence="11">
    <location>
        <begin position="139"/>
        <end position="316"/>
    </location>
</feature>
<evidence type="ECO:0000256" key="3">
    <source>
        <dbReference type="ARBA" id="ARBA00022801"/>
    </source>
</evidence>
<dbReference type="Gene3D" id="3.40.50.300">
    <property type="entry name" value="P-loop containing nucleotide triphosphate hydrolases"/>
    <property type="match status" value="2"/>
</dbReference>
<evidence type="ECO:0000256" key="6">
    <source>
        <dbReference type="ARBA" id="ARBA00022884"/>
    </source>
</evidence>
<comment type="similarity">
    <text evidence="7">Belongs to the DEAD box helicase family. DDX56/DBP9 subfamily.</text>
</comment>
<evidence type="ECO:0000256" key="5">
    <source>
        <dbReference type="ARBA" id="ARBA00022840"/>
    </source>
</evidence>
<dbReference type="EC" id="3.6.4.13" evidence="1"/>
<organism evidence="14">
    <name type="scientific">Hirondellea gigas</name>
    <dbReference type="NCBI Taxonomy" id="1518452"/>
    <lineage>
        <taxon>Eukaryota</taxon>
        <taxon>Metazoa</taxon>
        <taxon>Ecdysozoa</taxon>
        <taxon>Arthropoda</taxon>
        <taxon>Crustacea</taxon>
        <taxon>Multicrustacea</taxon>
        <taxon>Malacostraca</taxon>
        <taxon>Eumalacostraca</taxon>
        <taxon>Peracarida</taxon>
        <taxon>Amphipoda</taxon>
        <taxon>Amphilochidea</taxon>
        <taxon>Lysianassida</taxon>
        <taxon>Lysianassidira</taxon>
        <taxon>Lysianassoidea</taxon>
        <taxon>Lysianassidae</taxon>
        <taxon>Hirondellea</taxon>
    </lineage>
</organism>
<accession>A0A2P2HZF4</accession>
<keyword evidence="4 14" id="KW-0347">Helicase</keyword>
<feature type="compositionally biased region" description="Basic residues" evidence="10">
    <location>
        <begin position="65"/>
        <end position="80"/>
    </location>
</feature>
<dbReference type="GO" id="GO:0003723">
    <property type="term" value="F:RNA binding"/>
    <property type="evidence" value="ECO:0007669"/>
    <property type="project" value="UniProtKB-KW"/>
</dbReference>
<evidence type="ECO:0000256" key="2">
    <source>
        <dbReference type="ARBA" id="ARBA00022741"/>
    </source>
</evidence>
<dbReference type="PANTHER" id="PTHR47959">
    <property type="entry name" value="ATP-DEPENDENT RNA HELICASE RHLE-RELATED"/>
    <property type="match status" value="1"/>
</dbReference>
<proteinExistence type="evidence at transcript level"/>
<dbReference type="Pfam" id="PF00271">
    <property type="entry name" value="Helicase_C"/>
    <property type="match status" value="1"/>
</dbReference>
<dbReference type="InterPro" id="IPR014014">
    <property type="entry name" value="RNA_helicase_DEAD_Q_motif"/>
</dbReference>
<sequence>MTAEVSTEAAAAAATGVKSIMKDAKIFEKKKSKGKKLKLKKTLSIEGTENVKKSCKSNKVEKNNKFKSIKKEKTKKKTNKIKIQGKDNANKSKSSKEESTTKETTNVLAFHKMGLDDRILEGIAAMRWNVPTLVQERAIPFMLQGKTVIAQARTGSGKTGAFLVPCLHRILVAKENAQEQCIRVLVLAPSKELCRQISEMGVKLSASCSRELRVLDLSPQLPLSHQKPFLAELPDVVVGPPGRVLAHLLEGNMSLKNIQSVVVDEADLMMAYQHIDALEQIWSYLPDYYQCFVTSATLSKDLNRINRLLLRSNDLILHNTVVLKLKDPPLPTQGQLTQYVIKLEEFEKGVLLYALYRLRMMTGKTIIFVNSVNKGYKLRMFLGQFGIASCILNCELPSASRCDIIEQFNAGRYDTIIATDETSLEKQSKKYKLNNVESDAESGPSRGLDYQFVCNIVNFDFPTSVTSYIHRVGRTARGNNKGSALSMVSVKEHDTYMQVSDSLTKLMNVGQNKVKGKTNDEGMFKKYVFDLSQLDGFSYRARDVWQMCTNVAVMETRKREISQQLLNSKKLATFFHENPSDRALLKHDKKAHGIKTQNHLKHVPEYMIPDKLRAGAVVVKKHQPKRLQAATSRPRTFKDKKTKGKKYVVPKGNLNDPETLTKTQRRHAVVKADPLKSFTFTGFNTK</sequence>
<keyword evidence="2" id="KW-0547">Nucleotide-binding</keyword>
<evidence type="ECO:0000256" key="7">
    <source>
        <dbReference type="ARBA" id="ARBA00038041"/>
    </source>
</evidence>
<feature type="domain" description="DEAD-box RNA helicase Q" evidence="13">
    <location>
        <begin position="108"/>
        <end position="136"/>
    </location>
</feature>
<dbReference type="PROSITE" id="PS51192">
    <property type="entry name" value="HELICASE_ATP_BIND_1"/>
    <property type="match status" value="1"/>
</dbReference>
<dbReference type="SMART" id="SM00490">
    <property type="entry name" value="HELICc"/>
    <property type="match status" value="1"/>
</dbReference>
<keyword evidence="6" id="KW-0694">RNA-binding</keyword>
<feature type="short sequence motif" description="Q motif" evidence="9">
    <location>
        <begin position="108"/>
        <end position="136"/>
    </location>
</feature>
<evidence type="ECO:0000256" key="8">
    <source>
        <dbReference type="ARBA" id="ARBA00047984"/>
    </source>
</evidence>
<dbReference type="EMBL" id="IACF01001439">
    <property type="protein sequence ID" value="LAB67139.1"/>
    <property type="molecule type" value="mRNA"/>
</dbReference>
<dbReference type="InterPro" id="IPR027417">
    <property type="entry name" value="P-loop_NTPase"/>
</dbReference>
<dbReference type="SUPFAM" id="SSF52540">
    <property type="entry name" value="P-loop containing nucleoside triphosphate hydrolases"/>
    <property type="match status" value="2"/>
</dbReference>
<dbReference type="CDD" id="cd18787">
    <property type="entry name" value="SF2_C_DEAD"/>
    <property type="match status" value="1"/>
</dbReference>
<dbReference type="Pfam" id="PF00270">
    <property type="entry name" value="DEAD"/>
    <property type="match status" value="1"/>
</dbReference>
<evidence type="ECO:0000256" key="1">
    <source>
        <dbReference type="ARBA" id="ARBA00012552"/>
    </source>
</evidence>
<evidence type="ECO:0000256" key="9">
    <source>
        <dbReference type="PROSITE-ProRule" id="PRU00552"/>
    </source>
</evidence>